<dbReference type="InterPro" id="IPR005754">
    <property type="entry name" value="Sortase"/>
</dbReference>
<dbReference type="GO" id="GO:0016787">
    <property type="term" value="F:hydrolase activity"/>
    <property type="evidence" value="ECO:0007669"/>
    <property type="project" value="UniProtKB-KW"/>
</dbReference>
<feature type="active site" description="Acyl-thioester intermediate" evidence="2">
    <location>
        <position position="171"/>
    </location>
</feature>
<dbReference type="InterPro" id="IPR053525">
    <property type="entry name" value="Sortase_D"/>
</dbReference>
<dbReference type="Proteomes" id="UP000799092">
    <property type="component" value="Unassembled WGS sequence"/>
</dbReference>
<dbReference type="AlphaFoldDB" id="A0A6A8DGE5"/>
<dbReference type="InterPro" id="IPR041999">
    <property type="entry name" value="Sortase_D_1"/>
</dbReference>
<comment type="caution">
    <text evidence="3">The sequence shown here is derived from an EMBL/GenBank/DDBJ whole genome shotgun (WGS) entry which is preliminary data.</text>
</comment>
<gene>
    <name evidence="3" type="ORF">GH741_04620</name>
</gene>
<dbReference type="Pfam" id="PF04203">
    <property type="entry name" value="Sortase"/>
    <property type="match status" value="1"/>
</dbReference>
<keyword evidence="1" id="KW-0378">Hydrolase</keyword>
<dbReference type="SUPFAM" id="SSF63817">
    <property type="entry name" value="Sortase"/>
    <property type="match status" value="1"/>
</dbReference>
<evidence type="ECO:0000256" key="2">
    <source>
        <dbReference type="PIRSR" id="PIRSR605754-1"/>
    </source>
</evidence>
<evidence type="ECO:0000313" key="3">
    <source>
        <dbReference type="EMBL" id="MRH41957.1"/>
    </source>
</evidence>
<evidence type="ECO:0000256" key="1">
    <source>
        <dbReference type="ARBA" id="ARBA00022801"/>
    </source>
</evidence>
<dbReference type="CDD" id="cd05828">
    <property type="entry name" value="Sortase_D_1"/>
    <property type="match status" value="1"/>
</dbReference>
<reference evidence="3" key="1">
    <citation type="submission" date="2019-11" db="EMBL/GenBank/DDBJ databases">
        <authorList>
            <person name="Li J."/>
        </authorList>
    </citation>
    <scope>NUCLEOTIDE SEQUENCE</scope>
    <source>
        <strain evidence="3">B6B</strain>
    </source>
</reference>
<protein>
    <submittedName>
        <fullName evidence="3">Class D sortase</fullName>
    </submittedName>
</protein>
<dbReference type="Gene3D" id="2.40.260.10">
    <property type="entry name" value="Sortase"/>
    <property type="match status" value="1"/>
</dbReference>
<organism evidence="3 4">
    <name type="scientific">Aquibacillus halophilus</name>
    <dbReference type="NCBI Taxonomy" id="930132"/>
    <lineage>
        <taxon>Bacteria</taxon>
        <taxon>Bacillati</taxon>
        <taxon>Bacillota</taxon>
        <taxon>Bacilli</taxon>
        <taxon>Bacillales</taxon>
        <taxon>Bacillaceae</taxon>
        <taxon>Aquibacillus</taxon>
    </lineage>
</organism>
<proteinExistence type="predicted"/>
<feature type="active site" description="Proton donor/acceptor" evidence="2">
    <location>
        <position position="113"/>
    </location>
</feature>
<sequence length="192" mass="20960">MKKLAFLLIIVGLIFVGFGGYQYVKTQAAEKQSLNQAKAMLGKDTTKKDTADLTAKSYAPNQGETIGILTIPSINAELPIVEGTDPDELEKGVGHYNGSAFPLQNDQIVLSGHRDTVFRGLGDVKIGDKLIVTLPYGEFTYEMVDSQIVDAEDRTIIKSTAPNEELILTTCYPFSFIGDAPERYIITAIPIN</sequence>
<dbReference type="RefSeq" id="WP_153735618.1">
    <property type="nucleotide sequence ID" value="NZ_WJNG01000003.1"/>
</dbReference>
<dbReference type="NCBIfam" id="NF033746">
    <property type="entry name" value="class_D_sortase"/>
    <property type="match status" value="1"/>
</dbReference>
<dbReference type="NCBIfam" id="TIGR01076">
    <property type="entry name" value="sortase_fam"/>
    <property type="match status" value="1"/>
</dbReference>
<evidence type="ECO:0000313" key="4">
    <source>
        <dbReference type="Proteomes" id="UP000799092"/>
    </source>
</evidence>
<dbReference type="EMBL" id="WJNG01000003">
    <property type="protein sequence ID" value="MRH41957.1"/>
    <property type="molecule type" value="Genomic_DNA"/>
</dbReference>
<keyword evidence="4" id="KW-1185">Reference proteome</keyword>
<dbReference type="OrthoDB" id="165822at2"/>
<dbReference type="InterPro" id="IPR023365">
    <property type="entry name" value="Sortase_dom-sf"/>
</dbReference>
<accession>A0A6A8DGE5</accession>
<name>A0A6A8DGE5_9BACI</name>